<protein>
    <recommendedName>
        <fullName evidence="1">Serine aminopeptidase S33 domain-containing protein</fullName>
    </recommendedName>
</protein>
<dbReference type="PRINTS" id="PR00111">
    <property type="entry name" value="ABHYDROLASE"/>
</dbReference>
<sequence length="300" mass="33452">MDEKALIDKYSKHVPGMSVLFQVENWLHFVTKDGLEMHTYLYPATEAKCVVISLHGLGSYSQPTGLIAKTLADAGCEVVAFDFRGHGKSQGIRGFINSVDDLVQDTLDFLLEIEKLYKDLPIFIMGGSIGGAVTINVSILAHNRLAGIILINPAIGINSRFEGCIRGISNCLASCCPTMPVYKGDLWSTSKNETLHKYWDENPYFYNGKVRIGTSAAVMNCMKSLRSKYHLVQNKLLLIQGTDDKVTSVKKVNSFMKKVEVQDKTLLMYPGRPHSIIFEDAVFEIAAKIRDWVVEKLLLI</sequence>
<dbReference type="Gene3D" id="3.40.50.1820">
    <property type="entry name" value="alpha/beta hydrolase"/>
    <property type="match status" value="1"/>
</dbReference>
<dbReference type="Pfam" id="PF12146">
    <property type="entry name" value="Hydrolase_4"/>
    <property type="match status" value="1"/>
</dbReference>
<evidence type="ECO:0000313" key="2">
    <source>
        <dbReference type="EMBL" id="OMJ81792.1"/>
    </source>
</evidence>
<evidence type="ECO:0000259" key="1">
    <source>
        <dbReference type="Pfam" id="PF12146"/>
    </source>
</evidence>
<feature type="domain" description="Serine aminopeptidase S33" evidence="1">
    <location>
        <begin position="46"/>
        <end position="280"/>
    </location>
</feature>
<dbReference type="InterPro" id="IPR029058">
    <property type="entry name" value="AB_hydrolase_fold"/>
</dbReference>
<dbReference type="EMBL" id="MPUH01000366">
    <property type="protein sequence ID" value="OMJ81792.1"/>
    <property type="molecule type" value="Genomic_DNA"/>
</dbReference>
<comment type="caution">
    <text evidence="2">The sequence shown here is derived from an EMBL/GenBank/DDBJ whole genome shotgun (WGS) entry which is preliminary data.</text>
</comment>
<dbReference type="InterPro" id="IPR051044">
    <property type="entry name" value="MAG_DAG_Lipase"/>
</dbReference>
<accession>A0A1R2BYC1</accession>
<organism evidence="2 3">
    <name type="scientific">Stentor coeruleus</name>
    <dbReference type="NCBI Taxonomy" id="5963"/>
    <lineage>
        <taxon>Eukaryota</taxon>
        <taxon>Sar</taxon>
        <taxon>Alveolata</taxon>
        <taxon>Ciliophora</taxon>
        <taxon>Postciliodesmatophora</taxon>
        <taxon>Heterotrichea</taxon>
        <taxon>Heterotrichida</taxon>
        <taxon>Stentoridae</taxon>
        <taxon>Stentor</taxon>
    </lineage>
</organism>
<reference evidence="2 3" key="1">
    <citation type="submission" date="2016-11" db="EMBL/GenBank/DDBJ databases">
        <title>The macronuclear genome of Stentor coeruleus: a giant cell with tiny introns.</title>
        <authorList>
            <person name="Slabodnick M."/>
            <person name="Ruby J.G."/>
            <person name="Reiff S.B."/>
            <person name="Swart E.C."/>
            <person name="Gosai S."/>
            <person name="Prabakaran S."/>
            <person name="Witkowska E."/>
            <person name="Larue G.E."/>
            <person name="Fisher S."/>
            <person name="Freeman R.M."/>
            <person name="Gunawardena J."/>
            <person name="Chu W."/>
            <person name="Stover N.A."/>
            <person name="Gregory B.D."/>
            <person name="Nowacki M."/>
            <person name="Derisi J."/>
            <person name="Roy S.W."/>
            <person name="Marshall W.F."/>
            <person name="Sood P."/>
        </authorList>
    </citation>
    <scope>NUCLEOTIDE SEQUENCE [LARGE SCALE GENOMIC DNA]</scope>
    <source>
        <strain evidence="2">WM001</strain>
    </source>
</reference>
<dbReference type="Proteomes" id="UP000187209">
    <property type="component" value="Unassembled WGS sequence"/>
</dbReference>
<dbReference type="PANTHER" id="PTHR11614">
    <property type="entry name" value="PHOSPHOLIPASE-RELATED"/>
    <property type="match status" value="1"/>
</dbReference>
<dbReference type="InterPro" id="IPR022742">
    <property type="entry name" value="Hydrolase_4"/>
</dbReference>
<dbReference type="InterPro" id="IPR000073">
    <property type="entry name" value="AB_hydrolase_1"/>
</dbReference>
<dbReference type="AlphaFoldDB" id="A0A1R2BYC1"/>
<dbReference type="OrthoDB" id="2498029at2759"/>
<keyword evidence="3" id="KW-1185">Reference proteome</keyword>
<evidence type="ECO:0000313" key="3">
    <source>
        <dbReference type="Proteomes" id="UP000187209"/>
    </source>
</evidence>
<dbReference type="SUPFAM" id="SSF53474">
    <property type="entry name" value="alpha/beta-Hydrolases"/>
    <property type="match status" value="1"/>
</dbReference>
<gene>
    <name evidence="2" type="ORF">SteCoe_17676</name>
</gene>
<proteinExistence type="predicted"/>
<name>A0A1R2BYC1_9CILI</name>